<dbReference type="Proteomes" id="UP000588051">
    <property type="component" value="Unassembled WGS sequence"/>
</dbReference>
<accession>A0A850QDM2</accession>
<proteinExistence type="predicted"/>
<comment type="caution">
    <text evidence="2">The sequence shown here is derived from an EMBL/GenBank/DDBJ whole genome shotgun (WGS) entry which is preliminary data.</text>
</comment>
<keyword evidence="3" id="KW-1185">Reference proteome</keyword>
<dbReference type="InterPro" id="IPR029068">
    <property type="entry name" value="Glyas_Bleomycin-R_OHBP_Dase"/>
</dbReference>
<organism evidence="2 3">
    <name type="scientific">Undibacterium oligocarboniphilum</name>
    <dbReference type="NCBI Taxonomy" id="666702"/>
    <lineage>
        <taxon>Bacteria</taxon>
        <taxon>Pseudomonadati</taxon>
        <taxon>Pseudomonadota</taxon>
        <taxon>Betaproteobacteria</taxon>
        <taxon>Burkholderiales</taxon>
        <taxon>Oxalobacteraceae</taxon>
        <taxon>Undibacterium</taxon>
    </lineage>
</organism>
<protein>
    <submittedName>
        <fullName evidence="2">Diguanylate cyclase</fullName>
    </submittedName>
</protein>
<dbReference type="Gene3D" id="3.10.180.10">
    <property type="entry name" value="2,3-Dihydroxybiphenyl 1,2-Dioxygenase, domain 1"/>
    <property type="match status" value="1"/>
</dbReference>
<evidence type="ECO:0000259" key="1">
    <source>
        <dbReference type="PROSITE" id="PS51819"/>
    </source>
</evidence>
<sequence length="132" mass="14848">MAAVSIDHYNLRSDRAMMAVLRDFYCRYVGLQNGPRAALNSFGYWLYAGAQPVLHLSELRPGEARQTAQPTTFDHVAFECADFEQMLSVLQQDGIAYRLSEIPPSDGFVHQRQIFLKDPAGNGIELNFHTPS</sequence>
<dbReference type="InterPro" id="IPR004360">
    <property type="entry name" value="Glyas_Fos-R_dOase_dom"/>
</dbReference>
<gene>
    <name evidence="2" type="ORF">HV832_11995</name>
</gene>
<reference evidence="2 3" key="1">
    <citation type="submission" date="2020-06" db="EMBL/GenBank/DDBJ databases">
        <authorList>
            <person name="Qiu C."/>
            <person name="Liu Z."/>
        </authorList>
    </citation>
    <scope>NUCLEOTIDE SEQUENCE [LARGE SCALE GENOMIC DNA]</scope>
    <source>
        <strain evidence="2 3">EM 1</strain>
    </source>
</reference>
<dbReference type="RefSeq" id="WP_176804082.1">
    <property type="nucleotide sequence ID" value="NZ_JABXYJ010000006.1"/>
</dbReference>
<dbReference type="AlphaFoldDB" id="A0A850QDM2"/>
<name>A0A850QDM2_9BURK</name>
<dbReference type="Pfam" id="PF00903">
    <property type="entry name" value="Glyoxalase"/>
    <property type="match status" value="1"/>
</dbReference>
<feature type="domain" description="VOC" evidence="1">
    <location>
        <begin position="5"/>
        <end position="129"/>
    </location>
</feature>
<dbReference type="SUPFAM" id="SSF54593">
    <property type="entry name" value="Glyoxalase/Bleomycin resistance protein/Dihydroxybiphenyl dioxygenase"/>
    <property type="match status" value="1"/>
</dbReference>
<dbReference type="EMBL" id="JABXYJ010000006">
    <property type="protein sequence ID" value="NVO78552.1"/>
    <property type="molecule type" value="Genomic_DNA"/>
</dbReference>
<dbReference type="InterPro" id="IPR037523">
    <property type="entry name" value="VOC_core"/>
</dbReference>
<evidence type="ECO:0000313" key="3">
    <source>
        <dbReference type="Proteomes" id="UP000588051"/>
    </source>
</evidence>
<evidence type="ECO:0000313" key="2">
    <source>
        <dbReference type="EMBL" id="NVO78552.1"/>
    </source>
</evidence>
<dbReference type="PROSITE" id="PS51819">
    <property type="entry name" value="VOC"/>
    <property type="match status" value="1"/>
</dbReference>